<dbReference type="GO" id="GO:0005829">
    <property type="term" value="C:cytosol"/>
    <property type="evidence" value="ECO:0007669"/>
    <property type="project" value="TreeGrafter"/>
</dbReference>
<evidence type="ECO:0000256" key="3">
    <source>
        <dbReference type="ARBA" id="ARBA00022741"/>
    </source>
</evidence>
<dbReference type="GO" id="GO:0005525">
    <property type="term" value="F:GTP binding"/>
    <property type="evidence" value="ECO:0007669"/>
    <property type="project" value="UniProtKB-KW"/>
</dbReference>
<dbReference type="FunFam" id="2.40.30.10:FF:000010">
    <property type="entry name" value="Translation elongation factor 2"/>
    <property type="match status" value="1"/>
</dbReference>
<dbReference type="Pfam" id="PF00009">
    <property type="entry name" value="GTP_EFTU"/>
    <property type="match status" value="1"/>
</dbReference>
<dbReference type="InterPro" id="IPR000640">
    <property type="entry name" value="EFG_V-like"/>
</dbReference>
<dbReference type="InterPro" id="IPR009000">
    <property type="entry name" value="Transl_B-barrel_sf"/>
</dbReference>
<evidence type="ECO:0000256" key="4">
    <source>
        <dbReference type="ARBA" id="ARBA00022768"/>
    </source>
</evidence>
<dbReference type="EMBL" id="JAEAOA010002070">
    <property type="protein sequence ID" value="KAK3608424.1"/>
    <property type="molecule type" value="Genomic_DNA"/>
</dbReference>
<dbReference type="Gene3D" id="3.40.50.300">
    <property type="entry name" value="P-loop containing nucleotide triphosphate hydrolases"/>
    <property type="match status" value="1"/>
</dbReference>
<dbReference type="GO" id="GO:0003924">
    <property type="term" value="F:GTPase activity"/>
    <property type="evidence" value="ECO:0007669"/>
    <property type="project" value="InterPro"/>
</dbReference>
<dbReference type="PROSITE" id="PS51722">
    <property type="entry name" value="G_TR_2"/>
    <property type="match status" value="1"/>
</dbReference>
<keyword evidence="3" id="KW-0547">Nucleotide-binding</keyword>
<dbReference type="Proteomes" id="UP001195483">
    <property type="component" value="Unassembled WGS sequence"/>
</dbReference>
<evidence type="ECO:0000313" key="10">
    <source>
        <dbReference type="Proteomes" id="UP001195483"/>
    </source>
</evidence>
<evidence type="ECO:0000256" key="7">
    <source>
        <dbReference type="SAM" id="Coils"/>
    </source>
</evidence>
<dbReference type="InterPro" id="IPR005517">
    <property type="entry name" value="Transl_elong_EFG/EF2_IV"/>
</dbReference>
<reference evidence="9" key="2">
    <citation type="journal article" date="2021" name="Genome Biol. Evol.">
        <title>Developing a high-quality reference genome for a parasitic bivalve with doubly uniparental inheritance (Bivalvia: Unionida).</title>
        <authorList>
            <person name="Smith C.H."/>
        </authorList>
    </citation>
    <scope>NUCLEOTIDE SEQUENCE</scope>
    <source>
        <strain evidence="9">CHS0354</strain>
        <tissue evidence="9">Mantle</tissue>
    </source>
</reference>
<evidence type="ECO:0000256" key="2">
    <source>
        <dbReference type="ARBA" id="ARBA00022490"/>
    </source>
</evidence>
<dbReference type="FunFam" id="3.30.70.870:FF:000002">
    <property type="entry name" value="Translation elongation factor 2"/>
    <property type="match status" value="1"/>
</dbReference>
<evidence type="ECO:0000256" key="5">
    <source>
        <dbReference type="ARBA" id="ARBA00022917"/>
    </source>
</evidence>
<dbReference type="GO" id="GO:0043022">
    <property type="term" value="F:ribosome binding"/>
    <property type="evidence" value="ECO:0007669"/>
    <property type="project" value="TreeGrafter"/>
</dbReference>
<dbReference type="GO" id="GO:1990904">
    <property type="term" value="C:ribonucleoprotein complex"/>
    <property type="evidence" value="ECO:0007669"/>
    <property type="project" value="TreeGrafter"/>
</dbReference>
<dbReference type="Gene3D" id="3.30.70.870">
    <property type="entry name" value="Elongation Factor G (Translational Gtpase), domain 3"/>
    <property type="match status" value="1"/>
</dbReference>
<dbReference type="CDD" id="cd01885">
    <property type="entry name" value="EF2"/>
    <property type="match status" value="1"/>
</dbReference>
<dbReference type="FunFam" id="3.40.50.300:FF:000058">
    <property type="entry name" value="Translation elongation factor 2"/>
    <property type="match status" value="1"/>
</dbReference>
<dbReference type="SUPFAM" id="SSF54980">
    <property type="entry name" value="EF-G C-terminal domain-like"/>
    <property type="match status" value="2"/>
</dbReference>
<dbReference type="InterPro" id="IPR020568">
    <property type="entry name" value="Ribosomal_Su5_D2-typ_SF"/>
</dbReference>
<dbReference type="InterPro" id="IPR000795">
    <property type="entry name" value="T_Tr_GTP-bd_dom"/>
</dbReference>
<dbReference type="FunFam" id="3.30.70.240:FF:000003">
    <property type="entry name" value="Translation elongation factor 2"/>
    <property type="match status" value="1"/>
</dbReference>
<protein>
    <recommendedName>
        <fullName evidence="8">Tr-type G domain-containing protein</fullName>
    </recommendedName>
</protein>
<comment type="caution">
    <text evidence="9">The sequence shown here is derived from an EMBL/GenBank/DDBJ whole genome shotgun (WGS) entry which is preliminary data.</text>
</comment>
<dbReference type="NCBIfam" id="TIGR00231">
    <property type="entry name" value="small_GTP"/>
    <property type="match status" value="1"/>
</dbReference>
<dbReference type="SMART" id="SM00838">
    <property type="entry name" value="EFG_C"/>
    <property type="match status" value="1"/>
</dbReference>
<dbReference type="Pfam" id="PF00679">
    <property type="entry name" value="EFG_C"/>
    <property type="match status" value="1"/>
</dbReference>
<evidence type="ECO:0000313" key="9">
    <source>
        <dbReference type="EMBL" id="KAK3608424.1"/>
    </source>
</evidence>
<dbReference type="SUPFAM" id="SSF52540">
    <property type="entry name" value="P-loop containing nucleoside triphosphate hydrolases"/>
    <property type="match status" value="1"/>
</dbReference>
<evidence type="ECO:0000256" key="6">
    <source>
        <dbReference type="ARBA" id="ARBA00023134"/>
    </source>
</evidence>
<dbReference type="SMART" id="SM00889">
    <property type="entry name" value="EFG_IV"/>
    <property type="match status" value="1"/>
</dbReference>
<keyword evidence="2" id="KW-0963">Cytoplasm</keyword>
<keyword evidence="6" id="KW-0342">GTP-binding</keyword>
<dbReference type="CDD" id="cd01681">
    <property type="entry name" value="aeEF2_snRNP_like_IV"/>
    <property type="match status" value="1"/>
</dbReference>
<dbReference type="InterPro" id="IPR004161">
    <property type="entry name" value="EFTu-like_2"/>
</dbReference>
<reference evidence="9" key="1">
    <citation type="journal article" date="2021" name="Genome Biol. Evol.">
        <title>A High-Quality Reference Genome for a Parasitic Bivalve with Doubly Uniparental Inheritance (Bivalvia: Unionida).</title>
        <authorList>
            <person name="Smith C.H."/>
        </authorList>
    </citation>
    <scope>NUCLEOTIDE SEQUENCE</scope>
    <source>
        <strain evidence="9">CHS0354</strain>
    </source>
</reference>
<dbReference type="CDD" id="cd04096">
    <property type="entry name" value="eEF2_snRNP_like_C"/>
    <property type="match status" value="1"/>
</dbReference>
<dbReference type="SUPFAM" id="SSF50447">
    <property type="entry name" value="Translation proteins"/>
    <property type="match status" value="1"/>
</dbReference>
<keyword evidence="4" id="KW-0251">Elongation factor</keyword>
<dbReference type="InterPro" id="IPR041095">
    <property type="entry name" value="EFG_II"/>
</dbReference>
<dbReference type="SUPFAM" id="SSF54211">
    <property type="entry name" value="Ribosomal protein S5 domain 2-like"/>
    <property type="match status" value="1"/>
</dbReference>
<dbReference type="Pfam" id="PF14492">
    <property type="entry name" value="EFG_III"/>
    <property type="match status" value="1"/>
</dbReference>
<dbReference type="InterPro" id="IPR035647">
    <property type="entry name" value="EFG_III/V"/>
</dbReference>
<dbReference type="Gene3D" id="2.40.30.10">
    <property type="entry name" value="Translation factors"/>
    <property type="match status" value="1"/>
</dbReference>
<evidence type="ECO:0000259" key="8">
    <source>
        <dbReference type="PROSITE" id="PS51722"/>
    </source>
</evidence>
<reference evidence="9" key="3">
    <citation type="submission" date="2023-05" db="EMBL/GenBank/DDBJ databases">
        <authorList>
            <person name="Smith C.H."/>
        </authorList>
    </citation>
    <scope>NUCLEOTIDE SEQUENCE</scope>
    <source>
        <strain evidence="9">CHS0354</strain>
        <tissue evidence="9">Mantle</tissue>
    </source>
</reference>
<comment type="subcellular location">
    <subcellularLocation>
        <location evidence="1">Cytoplasm</location>
    </subcellularLocation>
</comment>
<name>A0AAE0TDN1_9BIVA</name>
<dbReference type="InterPro" id="IPR014721">
    <property type="entry name" value="Ribsml_uS5_D2-typ_fold_subgr"/>
</dbReference>
<organism evidence="9 10">
    <name type="scientific">Potamilus streckersoni</name>
    <dbReference type="NCBI Taxonomy" id="2493646"/>
    <lineage>
        <taxon>Eukaryota</taxon>
        <taxon>Metazoa</taxon>
        <taxon>Spiralia</taxon>
        <taxon>Lophotrochozoa</taxon>
        <taxon>Mollusca</taxon>
        <taxon>Bivalvia</taxon>
        <taxon>Autobranchia</taxon>
        <taxon>Heteroconchia</taxon>
        <taxon>Palaeoheterodonta</taxon>
        <taxon>Unionida</taxon>
        <taxon>Unionoidea</taxon>
        <taxon>Unionidae</taxon>
        <taxon>Ambleminae</taxon>
        <taxon>Lampsilini</taxon>
        <taxon>Potamilus</taxon>
    </lineage>
</organism>
<proteinExistence type="predicted"/>
<dbReference type="FunFam" id="3.30.230.10:FF:000009">
    <property type="entry name" value="116 kDa U5 small nuclear ribonucleoprotein component"/>
    <property type="match status" value="1"/>
</dbReference>
<keyword evidence="10" id="KW-1185">Reference proteome</keyword>
<feature type="domain" description="Tr-type G" evidence="8">
    <location>
        <begin position="15"/>
        <end position="252"/>
    </location>
</feature>
<dbReference type="CDD" id="cd16261">
    <property type="entry name" value="EF2_snRNP_III"/>
    <property type="match status" value="1"/>
</dbReference>
<evidence type="ECO:0000256" key="1">
    <source>
        <dbReference type="ARBA" id="ARBA00004496"/>
    </source>
</evidence>
<keyword evidence="7" id="KW-0175">Coiled coil</keyword>
<dbReference type="PRINTS" id="PR00315">
    <property type="entry name" value="ELONGATNFCT"/>
</dbReference>
<dbReference type="GO" id="GO:0003746">
    <property type="term" value="F:translation elongation factor activity"/>
    <property type="evidence" value="ECO:0007669"/>
    <property type="project" value="UniProtKB-KW"/>
</dbReference>
<dbReference type="Pfam" id="PF03144">
    <property type="entry name" value="GTP_EFTU_D2"/>
    <property type="match status" value="1"/>
</dbReference>
<accession>A0AAE0TDN1</accession>
<dbReference type="Gene3D" id="3.30.70.240">
    <property type="match status" value="1"/>
</dbReference>
<keyword evidence="5" id="KW-0648">Protein biosynthesis</keyword>
<sequence length="838" mass="93068">MVVIDKLRAVMGHQERIRNIAVIAHVDHGKTTLTDSLLAKAGIISLDQAGTKLATSTREDERQKGITIKSTAVSLYYELDPVSQNTDKAPEKEAYLVNLIDSPGHVDFSSEVTAALRVADGALVVVDCISGACVQTETVLRQALMERIKPVLMINKLDRAIFETQLSPESLYRQLRTIIENVNIILATYGGEELSPVYTILHPSKGNVSFGSGLHGWGFNLKQFASMYSRKTGVKEEKYMARLWGDNFYNSETKQWSKSQEKGYERGFNKFVLEPLIQMLKATKANETEKVEKMVAKLEIKVSQEELEQEGKQLMRKVMKKWMPVADAMLDMIIGHLPSPLVAQKYRTEILYEGPLDDPAATAMKECNPNGPLMLYISKMVPSSDKGRFYAVGRVFSGTVATGQTVRIMGPDYNPGKEKNIDLFVKNIPRTVVMMAGTVLPVDDVPCGNIVGLVGIDKYLRKTGTISTYDHAHNLKVLKFSVSPVVKVAVDVVNPADLPKLVEGLKRLSKSDPMVQCTFDGGQHIVAGAGELHLEICLNDLENEYASVPIKKSAPVVNYQETVSDISDRICLAKSNNKLCRLFMTSEPLPDGLAGEMEQGTIKFDQDLKERNRHLVETYNFDLDVTKKIWCFGPNGNGPNMFVDLTKGVQYLTEIKDTLKAGFEWVTHEGVLCEEVTRGIRFNLHDAHIHSDPAHRKGSQLIPASRRCMMASMLTAKPRLLEPVYMVEVQCPSSVVGVVFNIISRKRGKIISATELDGTPLSLVRAHLPVNESFGFVGELRGNTSGQAFPQCTFDHWQLLPGDPLDNTSQAGQTVREIRQRKGLNVVIPTLDNFLDKM</sequence>
<dbReference type="InterPro" id="IPR027417">
    <property type="entry name" value="P-loop_NTPase"/>
</dbReference>
<dbReference type="AlphaFoldDB" id="A0AAE0TDN1"/>
<dbReference type="PANTHER" id="PTHR42908:SF10">
    <property type="entry name" value="EUKARYOTIC TRANSLATION ELONGATION FACTOR 2"/>
    <property type="match status" value="1"/>
</dbReference>
<dbReference type="Gene3D" id="3.30.230.10">
    <property type="match status" value="1"/>
</dbReference>
<feature type="coiled-coil region" evidence="7">
    <location>
        <begin position="277"/>
        <end position="308"/>
    </location>
</feature>
<gene>
    <name evidence="9" type="ORF">CHS0354_035427</name>
</gene>
<dbReference type="Pfam" id="PF03764">
    <property type="entry name" value="EFG_IV"/>
    <property type="match status" value="1"/>
</dbReference>
<dbReference type="PANTHER" id="PTHR42908">
    <property type="entry name" value="TRANSLATION ELONGATION FACTOR-RELATED"/>
    <property type="match status" value="1"/>
</dbReference>
<dbReference type="InterPro" id="IPR005225">
    <property type="entry name" value="Small_GTP-bd"/>
</dbReference>